<dbReference type="Pfam" id="PF15080">
    <property type="entry name" value="DUF4547"/>
    <property type="match status" value="1"/>
</dbReference>
<evidence type="ECO:0000313" key="2">
    <source>
        <dbReference type="RefSeq" id="XP_026916912.1"/>
    </source>
</evidence>
<dbReference type="InterPro" id="IPR027875">
    <property type="entry name" value="DUF4547"/>
</dbReference>
<proteinExistence type="predicted"/>
<dbReference type="PANTHER" id="PTHR35979">
    <property type="entry name" value="SINGLE-PASS MEMBRANE AND COILED-COIL DOMAIN-CONTAINING PROTEIN 1"/>
    <property type="match status" value="1"/>
</dbReference>
<dbReference type="GeneID" id="106987472"/>
<organism evidence="1 2">
    <name type="scientific">Acinonyx jubatus</name>
    <name type="common">Cheetah</name>
    <dbReference type="NCBI Taxonomy" id="32536"/>
    <lineage>
        <taxon>Eukaryota</taxon>
        <taxon>Metazoa</taxon>
        <taxon>Chordata</taxon>
        <taxon>Craniata</taxon>
        <taxon>Vertebrata</taxon>
        <taxon>Euteleostomi</taxon>
        <taxon>Mammalia</taxon>
        <taxon>Eutheria</taxon>
        <taxon>Laurasiatheria</taxon>
        <taxon>Carnivora</taxon>
        <taxon>Feliformia</taxon>
        <taxon>Felidae</taxon>
        <taxon>Felinae</taxon>
        <taxon>Acinonyx</taxon>
    </lineage>
</organism>
<name>A0A6J1ZHF6_ACIJB</name>
<dbReference type="CTD" id="255798"/>
<dbReference type="AlphaFoldDB" id="A0A6J1ZHF6"/>
<dbReference type="PANTHER" id="PTHR35979:SF1">
    <property type="entry name" value="SINGLE-PASS MEMBRANE AND COILED-COIL DOMAIN-CONTAINING PROTEIN 1"/>
    <property type="match status" value="1"/>
</dbReference>
<sequence length="204" mass="23289">MNCKFPLVDHKLQVLEAQFKELDFTKDSLTQKFEHHSKALANQAAHDELWTAVLALKFTSMELSILYSYVMEVLICLHTRVLEKLPDLVRGLPTLASVLRRKVKNQRIRGVWESVLEESGLEEGDITALCTFFIAYGNKAEYYVAKVRQMYIKDVTFLITNMVKNQALQDGLLRAVQVIEKGKAVKAPENQKSPLKELIPLARN</sequence>
<gene>
    <name evidence="2" type="primary">SMCO1</name>
</gene>
<keyword evidence="1" id="KW-1185">Reference proteome</keyword>
<accession>A0A6J1ZHF6</accession>
<dbReference type="Proteomes" id="UP001652583">
    <property type="component" value="Chromosome C2"/>
</dbReference>
<protein>
    <submittedName>
        <fullName evidence="2">Single-pass membrane and coiled-coil domain-containing protein 1 isoform X2</fullName>
    </submittedName>
</protein>
<evidence type="ECO:0000313" key="1">
    <source>
        <dbReference type="Proteomes" id="UP001652583"/>
    </source>
</evidence>
<reference evidence="2" key="1">
    <citation type="submission" date="2025-08" db="UniProtKB">
        <authorList>
            <consortium name="RefSeq"/>
        </authorList>
    </citation>
    <scope>IDENTIFICATION</scope>
    <source>
        <tissue evidence="2">Blood</tissue>
    </source>
</reference>
<dbReference type="RefSeq" id="XP_026916912.1">
    <property type="nucleotide sequence ID" value="XM_027061111.2"/>
</dbReference>